<organism evidence="1 2">
    <name type="scientific">Gigaspora margarita</name>
    <dbReference type="NCBI Taxonomy" id="4874"/>
    <lineage>
        <taxon>Eukaryota</taxon>
        <taxon>Fungi</taxon>
        <taxon>Fungi incertae sedis</taxon>
        <taxon>Mucoromycota</taxon>
        <taxon>Glomeromycotina</taxon>
        <taxon>Glomeromycetes</taxon>
        <taxon>Diversisporales</taxon>
        <taxon>Gigasporaceae</taxon>
        <taxon>Gigaspora</taxon>
    </lineage>
</organism>
<gene>
    <name evidence="1" type="ORF">GMARGA_LOCUS11325</name>
</gene>
<sequence>MLTVLDKTSLYIVHILWQRPWQIHMTDLIKQLYQQPAQKYQHQTKSDKHGRTTPRQKCNHCEEDYVDLIGRLKEHLTKCKSFQKNVLNLQVSAGIPFTAIETHFGEEFMEAVNTISDIKNVLNVRP</sequence>
<evidence type="ECO:0000313" key="1">
    <source>
        <dbReference type="EMBL" id="CAG8688038.1"/>
    </source>
</evidence>
<dbReference type="EMBL" id="CAJVQB010006602">
    <property type="protein sequence ID" value="CAG8688038.1"/>
    <property type="molecule type" value="Genomic_DNA"/>
</dbReference>
<evidence type="ECO:0000313" key="2">
    <source>
        <dbReference type="Proteomes" id="UP000789901"/>
    </source>
</evidence>
<reference evidence="1 2" key="1">
    <citation type="submission" date="2021-06" db="EMBL/GenBank/DDBJ databases">
        <authorList>
            <person name="Kallberg Y."/>
            <person name="Tangrot J."/>
            <person name="Rosling A."/>
        </authorList>
    </citation>
    <scope>NUCLEOTIDE SEQUENCE [LARGE SCALE GENOMIC DNA]</scope>
    <source>
        <strain evidence="1 2">120-4 pot B 10/14</strain>
    </source>
</reference>
<protein>
    <submittedName>
        <fullName evidence="1">30373_t:CDS:1</fullName>
    </submittedName>
</protein>
<comment type="caution">
    <text evidence="1">The sequence shown here is derived from an EMBL/GenBank/DDBJ whole genome shotgun (WGS) entry which is preliminary data.</text>
</comment>
<dbReference type="Proteomes" id="UP000789901">
    <property type="component" value="Unassembled WGS sequence"/>
</dbReference>
<accession>A0ABN7UVW7</accession>
<keyword evidence="2" id="KW-1185">Reference proteome</keyword>
<proteinExistence type="predicted"/>
<name>A0ABN7UVW7_GIGMA</name>